<keyword evidence="8" id="KW-1185">Reference proteome</keyword>
<evidence type="ECO:0000256" key="3">
    <source>
        <dbReference type="ARBA" id="ARBA00022553"/>
    </source>
</evidence>
<dbReference type="HOGENOM" id="CLU_041799_0_1_1"/>
<dbReference type="PANTHER" id="PTHR14087:SF7">
    <property type="entry name" value="THYMOCYTE NUCLEAR PROTEIN 1"/>
    <property type="match status" value="1"/>
</dbReference>
<feature type="compositionally biased region" description="Polar residues" evidence="5">
    <location>
        <begin position="83"/>
        <end position="92"/>
    </location>
</feature>
<dbReference type="Pfam" id="PF01878">
    <property type="entry name" value="EVE"/>
    <property type="match status" value="1"/>
</dbReference>
<evidence type="ECO:0000313" key="8">
    <source>
        <dbReference type="Proteomes" id="UP000030854"/>
    </source>
</evidence>
<dbReference type="Proteomes" id="UP000030854">
    <property type="component" value="Unassembled WGS sequence"/>
</dbReference>
<dbReference type="GO" id="GO:0005634">
    <property type="term" value="C:nucleus"/>
    <property type="evidence" value="ECO:0007669"/>
    <property type="project" value="UniProtKB-SubCell"/>
</dbReference>
<feature type="compositionally biased region" description="Basic and acidic residues" evidence="5">
    <location>
        <begin position="1"/>
        <end position="17"/>
    </location>
</feature>
<feature type="region of interest" description="Disordered" evidence="5">
    <location>
        <begin position="1"/>
        <end position="95"/>
    </location>
</feature>
<sequence length="285" mass="33142">MPKRKTLDFERNGDAKRFSKRLKILKGEQEKSPTNKKCTRPPCPRISQSQNLRRKAKTKKEQDEKNIAHTLDNTHNHKKDYQVESSSSTLQDSKSHCKHITKPCTRLRQYWLLKAEPESRLEKGVDIKFSIDDLAARTVPEPWDGIRNYAARNHLRSMKKGDFAFFYHSSCKVPAIVGIMEIVCEHSPDLSANDPNSPYYDPKENPADPKWSLVHVEFRQKLKCPITLKELKAWHIEKGHVLGNLQMLKLTRMSVSKVEESEWNFLISEMIKRGDEPQWLAHKSD</sequence>
<feature type="domain" description="EVE" evidence="6">
    <location>
        <begin position="109"/>
        <end position="267"/>
    </location>
</feature>
<dbReference type="CDD" id="cd21133">
    <property type="entry name" value="EVE"/>
    <property type="match status" value="1"/>
</dbReference>
<evidence type="ECO:0000259" key="6">
    <source>
        <dbReference type="Pfam" id="PF01878"/>
    </source>
</evidence>
<evidence type="ECO:0000256" key="5">
    <source>
        <dbReference type="SAM" id="MobiDB-lite"/>
    </source>
</evidence>
<keyword evidence="4" id="KW-0539">Nucleus</keyword>
<accession>A0A0B1NWE2</accession>
<dbReference type="PANTHER" id="PTHR14087">
    <property type="entry name" value="THYMOCYTE NUCLEAR PROTEIN 1"/>
    <property type="match status" value="1"/>
</dbReference>
<comment type="subcellular location">
    <subcellularLocation>
        <location evidence="1">Nucleus</location>
    </subcellularLocation>
</comment>
<dbReference type="STRING" id="52586.A0A0B1NWE2"/>
<dbReference type="FunFam" id="3.10.590.10:FF:000003">
    <property type="entry name" value="Thymocyte nuclear protein 1"/>
    <property type="match status" value="1"/>
</dbReference>
<dbReference type="Gene3D" id="3.10.590.10">
    <property type="entry name" value="ph1033 like domains"/>
    <property type="match status" value="1"/>
</dbReference>
<keyword evidence="3" id="KW-0597">Phosphoprotein</keyword>
<evidence type="ECO:0000256" key="4">
    <source>
        <dbReference type="ARBA" id="ARBA00023242"/>
    </source>
</evidence>
<protein>
    <recommendedName>
        <fullName evidence="2">Thymocyte nuclear protein 1</fullName>
    </recommendedName>
</protein>
<dbReference type="SUPFAM" id="SSF88697">
    <property type="entry name" value="PUA domain-like"/>
    <property type="match status" value="1"/>
</dbReference>
<dbReference type="EMBL" id="JNVN01004592">
    <property type="protein sequence ID" value="KHJ30273.1"/>
    <property type="molecule type" value="Genomic_DNA"/>
</dbReference>
<dbReference type="InterPro" id="IPR052181">
    <property type="entry name" value="5hmC_binding"/>
</dbReference>
<proteinExistence type="predicted"/>
<name>A0A0B1NWE2_UNCNE</name>
<dbReference type="InterPro" id="IPR047197">
    <property type="entry name" value="THYN1-like_EVE"/>
</dbReference>
<dbReference type="InterPro" id="IPR002740">
    <property type="entry name" value="EVE_domain"/>
</dbReference>
<gene>
    <name evidence="7" type="ORF">EV44_g0747</name>
</gene>
<dbReference type="OrthoDB" id="41445at2759"/>
<feature type="compositionally biased region" description="Basic and acidic residues" evidence="5">
    <location>
        <begin position="59"/>
        <end position="82"/>
    </location>
</feature>
<evidence type="ECO:0000256" key="1">
    <source>
        <dbReference type="ARBA" id="ARBA00004123"/>
    </source>
</evidence>
<organism evidence="7 8">
    <name type="scientific">Uncinula necator</name>
    <name type="common">Grape powdery mildew</name>
    <dbReference type="NCBI Taxonomy" id="52586"/>
    <lineage>
        <taxon>Eukaryota</taxon>
        <taxon>Fungi</taxon>
        <taxon>Dikarya</taxon>
        <taxon>Ascomycota</taxon>
        <taxon>Pezizomycotina</taxon>
        <taxon>Leotiomycetes</taxon>
        <taxon>Erysiphales</taxon>
        <taxon>Erysiphaceae</taxon>
        <taxon>Erysiphe</taxon>
    </lineage>
</organism>
<evidence type="ECO:0000256" key="2">
    <source>
        <dbReference type="ARBA" id="ARBA00014654"/>
    </source>
</evidence>
<dbReference type="AlphaFoldDB" id="A0A0B1NWE2"/>
<evidence type="ECO:0000313" key="7">
    <source>
        <dbReference type="EMBL" id="KHJ30273.1"/>
    </source>
</evidence>
<reference evidence="7 8" key="1">
    <citation type="journal article" date="2014" name="BMC Genomics">
        <title>Adaptive genomic structural variation in the grape powdery mildew pathogen, Erysiphe necator.</title>
        <authorList>
            <person name="Jones L."/>
            <person name="Riaz S."/>
            <person name="Morales-Cruz A."/>
            <person name="Amrine K.C."/>
            <person name="McGuire B."/>
            <person name="Gubler W.D."/>
            <person name="Walker M.A."/>
            <person name="Cantu D."/>
        </authorList>
    </citation>
    <scope>NUCLEOTIDE SEQUENCE [LARGE SCALE GENOMIC DNA]</scope>
    <source>
        <strain evidence="8">c</strain>
    </source>
</reference>
<dbReference type="InterPro" id="IPR015947">
    <property type="entry name" value="PUA-like_sf"/>
</dbReference>
<comment type="caution">
    <text evidence="7">The sequence shown here is derived from an EMBL/GenBank/DDBJ whole genome shotgun (WGS) entry which is preliminary data.</text>
</comment>